<keyword evidence="5" id="KW-0680">Restriction system</keyword>
<feature type="active site" evidence="6">
    <location>
        <position position="74"/>
    </location>
</feature>
<evidence type="ECO:0000313" key="9">
    <source>
        <dbReference type="Proteomes" id="UP000316612"/>
    </source>
</evidence>
<protein>
    <recommendedName>
        <fullName evidence="1">DNA (cytosine-5-)-methyltransferase</fullName>
        <ecNumber evidence="1">2.1.1.37</ecNumber>
    </recommendedName>
</protein>
<dbReference type="InterPro" id="IPR001525">
    <property type="entry name" value="C5_MeTfrase"/>
</dbReference>
<dbReference type="InterPro" id="IPR050750">
    <property type="entry name" value="C5-MTase"/>
</dbReference>
<dbReference type="SUPFAM" id="SSF53335">
    <property type="entry name" value="S-adenosyl-L-methionine-dependent methyltransferases"/>
    <property type="match status" value="1"/>
</dbReference>
<dbReference type="GO" id="GO:0009307">
    <property type="term" value="P:DNA restriction-modification system"/>
    <property type="evidence" value="ECO:0007669"/>
    <property type="project" value="UniProtKB-KW"/>
</dbReference>
<name>A0A4Y4DP08_GLUUR</name>
<dbReference type="Proteomes" id="UP000316612">
    <property type="component" value="Unassembled WGS sequence"/>
</dbReference>
<keyword evidence="4 6" id="KW-0949">S-adenosyl-L-methionine</keyword>
<dbReference type="EC" id="2.1.1.37" evidence="1"/>
<reference evidence="8 9" key="1">
    <citation type="submission" date="2019-06" db="EMBL/GenBank/DDBJ databases">
        <title>Whole genome shotgun sequence of Glutamicibacter uratoxydans NBRC 15515.</title>
        <authorList>
            <person name="Hosoyama A."/>
            <person name="Uohara A."/>
            <person name="Ohji S."/>
            <person name="Ichikawa N."/>
        </authorList>
    </citation>
    <scope>NUCLEOTIDE SEQUENCE [LARGE SCALE GENOMIC DNA]</scope>
    <source>
        <strain evidence="8 9">NBRC 15515</strain>
    </source>
</reference>
<dbReference type="PANTHER" id="PTHR46098:SF1">
    <property type="entry name" value="TRNA (CYTOSINE(38)-C(5))-METHYLTRANSFERASE"/>
    <property type="match status" value="1"/>
</dbReference>
<dbReference type="Gene3D" id="3.40.50.150">
    <property type="entry name" value="Vaccinia Virus protein VP39"/>
    <property type="match status" value="1"/>
</dbReference>
<evidence type="ECO:0000313" key="8">
    <source>
        <dbReference type="EMBL" id="GED05088.1"/>
    </source>
</evidence>
<evidence type="ECO:0000256" key="1">
    <source>
        <dbReference type="ARBA" id="ARBA00011975"/>
    </source>
</evidence>
<evidence type="ECO:0000256" key="4">
    <source>
        <dbReference type="ARBA" id="ARBA00022691"/>
    </source>
</evidence>
<dbReference type="PRINTS" id="PR00105">
    <property type="entry name" value="C5METTRFRASE"/>
</dbReference>
<dbReference type="PANTHER" id="PTHR46098">
    <property type="entry name" value="TRNA (CYTOSINE(38)-C(5))-METHYLTRANSFERASE"/>
    <property type="match status" value="1"/>
</dbReference>
<evidence type="ECO:0000256" key="6">
    <source>
        <dbReference type="PROSITE-ProRule" id="PRU01016"/>
    </source>
</evidence>
<dbReference type="NCBIfam" id="TIGR00675">
    <property type="entry name" value="dcm"/>
    <property type="match status" value="1"/>
</dbReference>
<evidence type="ECO:0000256" key="3">
    <source>
        <dbReference type="ARBA" id="ARBA00022679"/>
    </source>
</evidence>
<keyword evidence="9" id="KW-1185">Reference proteome</keyword>
<evidence type="ECO:0000256" key="2">
    <source>
        <dbReference type="ARBA" id="ARBA00022603"/>
    </source>
</evidence>
<proteinExistence type="inferred from homology"/>
<dbReference type="Pfam" id="PF00145">
    <property type="entry name" value="DNA_methylase"/>
    <property type="match status" value="1"/>
</dbReference>
<accession>A0A4Y4DP08</accession>
<dbReference type="AlphaFoldDB" id="A0A4Y4DP08"/>
<organism evidence="8 9">
    <name type="scientific">Glutamicibacter uratoxydans</name>
    <name type="common">Arthrobacter uratoxydans</name>
    <dbReference type="NCBI Taxonomy" id="43667"/>
    <lineage>
        <taxon>Bacteria</taxon>
        <taxon>Bacillati</taxon>
        <taxon>Actinomycetota</taxon>
        <taxon>Actinomycetes</taxon>
        <taxon>Micrococcales</taxon>
        <taxon>Micrococcaceae</taxon>
        <taxon>Glutamicibacter</taxon>
    </lineage>
</organism>
<dbReference type="InterPro" id="IPR029063">
    <property type="entry name" value="SAM-dependent_MTases_sf"/>
</dbReference>
<dbReference type="GO" id="GO:0032259">
    <property type="term" value="P:methylation"/>
    <property type="evidence" value="ECO:0007669"/>
    <property type="project" value="UniProtKB-KW"/>
</dbReference>
<evidence type="ECO:0000256" key="7">
    <source>
        <dbReference type="RuleBase" id="RU000416"/>
    </source>
</evidence>
<comment type="similarity">
    <text evidence="6 7">Belongs to the class I-like SAM-binding methyltransferase superfamily. C5-methyltransferase family.</text>
</comment>
<keyword evidence="2 6" id="KW-0489">Methyltransferase</keyword>
<dbReference type="OrthoDB" id="9813719at2"/>
<keyword evidence="3 6" id="KW-0808">Transferase</keyword>
<gene>
    <name evidence="8" type="ORF">AUR04nite_06200</name>
</gene>
<dbReference type="EMBL" id="BJNY01000002">
    <property type="protein sequence ID" value="GED05088.1"/>
    <property type="molecule type" value="Genomic_DNA"/>
</dbReference>
<dbReference type="GO" id="GO:0003886">
    <property type="term" value="F:DNA (cytosine-5-)-methyltransferase activity"/>
    <property type="evidence" value="ECO:0007669"/>
    <property type="project" value="UniProtKB-EC"/>
</dbReference>
<dbReference type="RefSeq" id="WP_141361799.1">
    <property type="nucleotide sequence ID" value="NZ_BAAAJL010000003.1"/>
</dbReference>
<comment type="caution">
    <text evidence="8">The sequence shown here is derived from an EMBL/GenBank/DDBJ whole genome shotgun (WGS) entry which is preliminary data.</text>
</comment>
<dbReference type="PROSITE" id="PS51679">
    <property type="entry name" value="SAM_MT_C5"/>
    <property type="match status" value="1"/>
</dbReference>
<evidence type="ECO:0000256" key="5">
    <source>
        <dbReference type="ARBA" id="ARBA00022747"/>
    </source>
</evidence>
<sequence>MKVAEFFAGIGLAGIGLESSGFDVVWSNDMSESKFEMFTQNSTSDRNYLVSDVGLLADSQLPKDISMAWASFPCTDLSSAGLRKGIHQGESSAFWAFLKVVERMGDKKPNIIAIENVPGLALNRGGNDLKEAIRGLNGLGYSVDILEVDARRFVPQSRVRIFLIGSLTTHDLSEEPHELRPAYLEKFFGSDDLVTHRAKLPNPPAVQDVGLTELIQSLDQQDLEWWNDARVEKFEGSLSSINHDRLASLRQSNEITYRTAYRRMRNSVARWEIAAKDIAGCLRTARGGSSRQAVLEISSDNLRVRWMTPREYAALMGVASFDFGDLPRTKVLNGFGDAVCVPVVSWLADVYLSPWSKVENRNQSDLFIESNCNFGVPSLV</sequence>